<name>A0AC35FYQ7_9BILA</name>
<reference evidence="2" key="1">
    <citation type="submission" date="2022-11" db="UniProtKB">
        <authorList>
            <consortium name="WormBaseParasite"/>
        </authorList>
    </citation>
    <scope>IDENTIFICATION</scope>
</reference>
<proteinExistence type="predicted"/>
<protein>
    <submittedName>
        <fullName evidence="2">Protein kinase domain-containing protein</fullName>
    </submittedName>
</protein>
<accession>A0AC35FYQ7</accession>
<evidence type="ECO:0000313" key="1">
    <source>
        <dbReference type="Proteomes" id="UP000887580"/>
    </source>
</evidence>
<evidence type="ECO:0000313" key="2">
    <source>
        <dbReference type="WBParaSite" id="PS1159_v2.g22333.t1"/>
    </source>
</evidence>
<dbReference type="Proteomes" id="UP000887580">
    <property type="component" value="Unplaced"/>
</dbReference>
<dbReference type="WBParaSite" id="PS1159_v2.g22333.t1">
    <property type="protein sequence ID" value="PS1159_v2.g22333.t1"/>
    <property type="gene ID" value="PS1159_v2.g22333"/>
</dbReference>
<sequence>MDSNIKNSVPTKPESFKKLLMITSTDEFTKGETIGGGSFSNIFKGTLHGVPVAIKVAFVEGRRVSFLTQCLQPVPAVSGFRFGPVFRSADKIDRKISVRSEIFSSCFHVFT</sequence>
<organism evidence="1 2">
    <name type="scientific">Panagrolaimus sp. PS1159</name>
    <dbReference type="NCBI Taxonomy" id="55785"/>
    <lineage>
        <taxon>Eukaryota</taxon>
        <taxon>Metazoa</taxon>
        <taxon>Ecdysozoa</taxon>
        <taxon>Nematoda</taxon>
        <taxon>Chromadorea</taxon>
        <taxon>Rhabditida</taxon>
        <taxon>Tylenchina</taxon>
        <taxon>Panagrolaimomorpha</taxon>
        <taxon>Panagrolaimoidea</taxon>
        <taxon>Panagrolaimidae</taxon>
        <taxon>Panagrolaimus</taxon>
    </lineage>
</organism>